<evidence type="ECO:0000313" key="2">
    <source>
        <dbReference type="EMBL" id="GGG49913.1"/>
    </source>
</evidence>
<accession>A0A917LPK5</accession>
<reference evidence="2" key="2">
    <citation type="submission" date="2020-09" db="EMBL/GenBank/DDBJ databases">
        <authorList>
            <person name="Sun Q."/>
            <person name="Zhou Y."/>
        </authorList>
    </citation>
    <scope>NUCLEOTIDE SEQUENCE</scope>
    <source>
        <strain evidence="2">CGMCC 1.15425</strain>
    </source>
</reference>
<dbReference type="AlphaFoldDB" id="A0A917LPK5"/>
<sequence length="159" mass="17410">MFLKITSSENKSRIKSSEWRLSGKNEQGIGLPAAIFVITLMITIAVAVNLLVRQNAETFEEEVKLTRAFYAAESGAGFAMNALFPPDEFPSYSTTAICPENVGSPRLYEFEAEGLEGCSVEVSCVTDATVDGVEYYTILSEGICDDVSRTVQVRTSFRP</sequence>
<protein>
    <recommendedName>
        <fullName evidence="4">MSHA biogenesis protein MshP</fullName>
    </recommendedName>
</protein>
<gene>
    <name evidence="2" type="ORF">GCM10011403_03780</name>
</gene>
<proteinExistence type="predicted"/>
<feature type="transmembrane region" description="Helical" evidence="1">
    <location>
        <begin position="29"/>
        <end position="52"/>
    </location>
</feature>
<keyword evidence="1" id="KW-1133">Transmembrane helix</keyword>
<keyword evidence="1" id="KW-0812">Transmembrane</keyword>
<name>A0A917LPK5_9GAMM</name>
<keyword evidence="1" id="KW-0472">Membrane</keyword>
<comment type="caution">
    <text evidence="2">The sequence shown here is derived from an EMBL/GenBank/DDBJ whole genome shotgun (WGS) entry which is preliminary data.</text>
</comment>
<dbReference type="Proteomes" id="UP000627715">
    <property type="component" value="Unassembled WGS sequence"/>
</dbReference>
<evidence type="ECO:0000313" key="3">
    <source>
        <dbReference type="Proteomes" id="UP000627715"/>
    </source>
</evidence>
<evidence type="ECO:0008006" key="4">
    <source>
        <dbReference type="Google" id="ProtNLM"/>
    </source>
</evidence>
<dbReference type="RefSeq" id="WP_082866555.1">
    <property type="nucleotide sequence ID" value="NZ_BMIY01000002.1"/>
</dbReference>
<organism evidence="2 3">
    <name type="scientific">Pseudohongiella nitratireducens</name>
    <dbReference type="NCBI Taxonomy" id="1768907"/>
    <lineage>
        <taxon>Bacteria</taxon>
        <taxon>Pseudomonadati</taxon>
        <taxon>Pseudomonadota</taxon>
        <taxon>Gammaproteobacteria</taxon>
        <taxon>Pseudomonadales</taxon>
        <taxon>Pseudohongiellaceae</taxon>
        <taxon>Pseudohongiella</taxon>
    </lineage>
</organism>
<dbReference type="OrthoDB" id="6118616at2"/>
<dbReference type="EMBL" id="BMIY01000002">
    <property type="protein sequence ID" value="GGG49913.1"/>
    <property type="molecule type" value="Genomic_DNA"/>
</dbReference>
<keyword evidence="3" id="KW-1185">Reference proteome</keyword>
<reference evidence="2" key="1">
    <citation type="journal article" date="2014" name="Int. J. Syst. Evol. Microbiol.">
        <title>Complete genome sequence of Corynebacterium casei LMG S-19264T (=DSM 44701T), isolated from a smear-ripened cheese.</title>
        <authorList>
            <consortium name="US DOE Joint Genome Institute (JGI-PGF)"/>
            <person name="Walter F."/>
            <person name="Albersmeier A."/>
            <person name="Kalinowski J."/>
            <person name="Ruckert C."/>
        </authorList>
    </citation>
    <scope>NUCLEOTIDE SEQUENCE</scope>
    <source>
        <strain evidence="2">CGMCC 1.15425</strain>
    </source>
</reference>
<evidence type="ECO:0000256" key="1">
    <source>
        <dbReference type="SAM" id="Phobius"/>
    </source>
</evidence>